<gene>
    <name evidence="1" type="ordered locus">Galf_0656</name>
</gene>
<protein>
    <recommendedName>
        <fullName evidence="3">GlcG protein</fullName>
    </recommendedName>
</protein>
<accession>D9SD08</accession>
<dbReference type="SUPFAM" id="SSF143744">
    <property type="entry name" value="GlcG-like"/>
    <property type="match status" value="1"/>
</dbReference>
<dbReference type="InterPro" id="IPR038084">
    <property type="entry name" value="PduO/GlcC-like_sf"/>
</dbReference>
<dbReference type="STRING" id="395494.Galf_0656"/>
<keyword evidence="2" id="KW-1185">Reference proteome</keyword>
<sequence length="138" mass="14313">MIMSTKPVLTLTDAKRIAAAADVEALRNNWRVVVAVVDDGGHLLYLQRSHDTQFGSVETAIAKAYAAIAFRRATKTSEDAVLSGRLIHLALPSVIPAEGGVPLLIDGIVVGALGISGVRSSEDGQIAAAGLAALNQLT</sequence>
<evidence type="ECO:0000313" key="2">
    <source>
        <dbReference type="Proteomes" id="UP000001235"/>
    </source>
</evidence>
<dbReference type="KEGG" id="gca:Galf_0656"/>
<dbReference type="Pfam" id="PF03928">
    <property type="entry name" value="HbpS-like"/>
    <property type="match status" value="1"/>
</dbReference>
<reference evidence="1 2" key="1">
    <citation type="submission" date="2010-08" db="EMBL/GenBank/DDBJ databases">
        <title>Complete sequence of Gallionella capsiferriformans ES-2.</title>
        <authorList>
            <consortium name="US DOE Joint Genome Institute"/>
            <person name="Lucas S."/>
            <person name="Copeland A."/>
            <person name="Lapidus A."/>
            <person name="Cheng J.-F."/>
            <person name="Bruce D."/>
            <person name="Goodwin L."/>
            <person name="Pitluck S."/>
            <person name="Chertkov O."/>
            <person name="Davenport K.W."/>
            <person name="Detter J.C."/>
            <person name="Han C."/>
            <person name="Tapia R."/>
            <person name="Land M."/>
            <person name="Hauser L."/>
            <person name="Chang Y.-J."/>
            <person name="Jeffries C."/>
            <person name="Kyrpides N."/>
            <person name="Ivanova N."/>
            <person name="Mikhailova N."/>
            <person name="Shelobolina E.S."/>
            <person name="Picardal F."/>
            <person name="Roden E."/>
            <person name="Emerson D."/>
            <person name="Woyke T."/>
        </authorList>
    </citation>
    <scope>NUCLEOTIDE SEQUENCE [LARGE SCALE GENOMIC DNA]</scope>
    <source>
        <strain evidence="1 2">ES-2</strain>
    </source>
</reference>
<dbReference type="eggNOG" id="COG3193">
    <property type="taxonomic scope" value="Bacteria"/>
</dbReference>
<dbReference type="InterPro" id="IPR052517">
    <property type="entry name" value="GlcG_carb_metab_protein"/>
</dbReference>
<dbReference type="AlphaFoldDB" id="D9SD08"/>
<dbReference type="HOGENOM" id="CLU_103773_1_2_4"/>
<dbReference type="InterPro" id="IPR005624">
    <property type="entry name" value="PduO/GlcC-like"/>
</dbReference>
<dbReference type="PANTHER" id="PTHR34309">
    <property type="entry name" value="SLR1406 PROTEIN"/>
    <property type="match status" value="1"/>
</dbReference>
<dbReference type="PANTHER" id="PTHR34309:SF1">
    <property type="entry name" value="PROTEIN GLCG"/>
    <property type="match status" value="1"/>
</dbReference>
<name>D9SD08_GALCS</name>
<organism evidence="1 2">
    <name type="scientific">Gallionella capsiferriformans (strain ES-2)</name>
    <name type="common">Gallionella ferruginea capsiferriformans (strain ES-2)</name>
    <dbReference type="NCBI Taxonomy" id="395494"/>
    <lineage>
        <taxon>Bacteria</taxon>
        <taxon>Pseudomonadati</taxon>
        <taxon>Pseudomonadota</taxon>
        <taxon>Betaproteobacteria</taxon>
        <taxon>Nitrosomonadales</taxon>
        <taxon>Gallionellaceae</taxon>
        <taxon>Gallionella</taxon>
    </lineage>
</organism>
<proteinExistence type="predicted"/>
<dbReference type="Proteomes" id="UP000001235">
    <property type="component" value="Chromosome"/>
</dbReference>
<dbReference type="Gene3D" id="3.30.450.150">
    <property type="entry name" value="Haem-degrading domain"/>
    <property type="match status" value="1"/>
</dbReference>
<evidence type="ECO:0000313" key="1">
    <source>
        <dbReference type="EMBL" id="ADL54697.1"/>
    </source>
</evidence>
<evidence type="ECO:0008006" key="3">
    <source>
        <dbReference type="Google" id="ProtNLM"/>
    </source>
</evidence>
<dbReference type="EMBL" id="CP002159">
    <property type="protein sequence ID" value="ADL54697.1"/>
    <property type="molecule type" value="Genomic_DNA"/>
</dbReference>